<keyword evidence="3" id="KW-0963">Cytoplasm</keyword>
<sequence>MKAVGLVTEYNPFHNGHLHHLNMAKQVSGADVVVAVMSGNFTQRGEAAILDKWTRANEALVSGVDLVIELPIFYAVQPAHLFAQGALTLLNQLQISELVFGSEHPEIDFNQLVQAEEQFDSEEFSQYNGTYATRFNQQLKQQTGIELTEPNDILAYCYHKAVQQMNSSIKLTAIERVSNSYHDQRISSQIASASAIRHAVFNQLDYRESVPEQTAIDLFQSKAVVDWNMCYPYLRYLINQASIDFLQGIYQMSEGLEHKFKEIAENAATFDEFMSQIKSKRYTYSRLSRLCLYTLLQITDTEMKQAAQLPYLRVLGFNERGQEYLHSVKKDLTIPLVTKVDRDLKQGALNLDYRAGKFIEQMTGAAQDLKKSPIIMK</sequence>
<dbReference type="GO" id="GO:0016879">
    <property type="term" value="F:ligase activity, forming carbon-nitrogen bonds"/>
    <property type="evidence" value="ECO:0007669"/>
    <property type="project" value="UniProtKB-UniRule"/>
</dbReference>
<evidence type="ECO:0000313" key="5">
    <source>
        <dbReference type="Proteomes" id="UP000325295"/>
    </source>
</evidence>
<dbReference type="OrthoDB" id="9769796at2"/>
<dbReference type="NCBIfam" id="NF010191">
    <property type="entry name" value="PRK13670.1"/>
    <property type="match status" value="1"/>
</dbReference>
<dbReference type="Gene3D" id="3.40.50.620">
    <property type="entry name" value="HUPs"/>
    <property type="match status" value="1"/>
</dbReference>
<organism evidence="4 5">
    <name type="scientific">Paucilactobacillus nenjiangensis</name>
    <dbReference type="NCBI Taxonomy" id="1296540"/>
    <lineage>
        <taxon>Bacteria</taxon>
        <taxon>Bacillati</taxon>
        <taxon>Bacillota</taxon>
        <taxon>Bacilli</taxon>
        <taxon>Lactobacillales</taxon>
        <taxon>Lactobacillaceae</taxon>
        <taxon>Paucilactobacillus</taxon>
    </lineage>
</organism>
<dbReference type="EMBL" id="CP043939">
    <property type="protein sequence ID" value="QER67297.1"/>
    <property type="molecule type" value="Genomic_DNA"/>
</dbReference>
<keyword evidence="2 3" id="KW-0819">tRNA processing</keyword>
<gene>
    <name evidence="3" type="primary">tmcAL</name>
    <name evidence="4" type="ORF">F0161_05125</name>
</gene>
<name>A0A5P1X507_9LACO</name>
<evidence type="ECO:0000256" key="2">
    <source>
        <dbReference type="ARBA" id="ARBA00022694"/>
    </source>
</evidence>
<comment type="subcellular location">
    <subcellularLocation>
        <location evidence="3">Cytoplasm</location>
    </subcellularLocation>
</comment>
<dbReference type="GO" id="GO:0000049">
    <property type="term" value="F:tRNA binding"/>
    <property type="evidence" value="ECO:0007669"/>
    <property type="project" value="UniProtKB-KW"/>
</dbReference>
<comment type="catalytic activity">
    <reaction evidence="3">
        <text>cytidine(34) in elongator tRNA(Met) + acetate + ATP = N(4)-acetylcytidine(34) in elongator tRNA(Met) + AMP + diphosphate</text>
        <dbReference type="Rhea" id="RHEA:58144"/>
        <dbReference type="Rhea" id="RHEA-COMP:10693"/>
        <dbReference type="Rhea" id="RHEA-COMP:10694"/>
        <dbReference type="ChEBI" id="CHEBI:30089"/>
        <dbReference type="ChEBI" id="CHEBI:30616"/>
        <dbReference type="ChEBI" id="CHEBI:33019"/>
        <dbReference type="ChEBI" id="CHEBI:74900"/>
        <dbReference type="ChEBI" id="CHEBI:82748"/>
        <dbReference type="ChEBI" id="CHEBI:456215"/>
    </reaction>
</comment>
<evidence type="ECO:0000313" key="4">
    <source>
        <dbReference type="EMBL" id="QER67297.1"/>
    </source>
</evidence>
<keyword evidence="4" id="KW-0808">Transferase</keyword>
<protein>
    <recommendedName>
        <fullName evidence="3">tRNA(Met) cytidine acetate ligase</fullName>
        <ecNumber evidence="3">6.3.4.-</ecNumber>
    </recommendedName>
</protein>
<feature type="binding site" evidence="3">
    <location>
        <position position="176"/>
    </location>
    <ligand>
        <name>ATP</name>
        <dbReference type="ChEBI" id="CHEBI:30616"/>
    </ligand>
</feature>
<keyword evidence="3" id="KW-0820">tRNA-binding</keyword>
<keyword evidence="3" id="KW-0694">RNA-binding</keyword>
<dbReference type="SUPFAM" id="SSF52374">
    <property type="entry name" value="Nucleotidylyl transferase"/>
    <property type="match status" value="1"/>
</dbReference>
<feature type="binding site" evidence="3">
    <location>
        <position position="101"/>
    </location>
    <ligand>
        <name>ATP</name>
        <dbReference type="ChEBI" id="CHEBI:30616"/>
    </ligand>
</feature>
<dbReference type="Pfam" id="PF05636">
    <property type="entry name" value="HIGH_NTase1"/>
    <property type="match status" value="1"/>
</dbReference>
<proteinExistence type="inferred from homology"/>
<dbReference type="GO" id="GO:0005524">
    <property type="term" value="F:ATP binding"/>
    <property type="evidence" value="ECO:0007669"/>
    <property type="project" value="UniProtKB-KW"/>
</dbReference>
<dbReference type="EC" id="6.3.4.-" evidence="3"/>
<evidence type="ECO:0000256" key="1">
    <source>
        <dbReference type="ARBA" id="ARBA00022598"/>
    </source>
</evidence>
<dbReference type="AlphaFoldDB" id="A0A5P1X507"/>
<dbReference type="RefSeq" id="WP_137602004.1">
    <property type="nucleotide sequence ID" value="NZ_BJEB01000027.1"/>
</dbReference>
<dbReference type="PANTHER" id="PTHR37825">
    <property type="entry name" value="TRNA(MET) CYTIDINE ACETATE LIGASE"/>
    <property type="match status" value="1"/>
</dbReference>
<dbReference type="PANTHER" id="PTHR37825:SF1">
    <property type="entry name" value="TRNA(MET) CYTIDINE ACETATE LIGASE"/>
    <property type="match status" value="1"/>
</dbReference>
<reference evidence="4 5" key="1">
    <citation type="submission" date="2019-09" db="EMBL/GenBank/DDBJ databases">
        <title>Complete Genome Sequence of Lactobacillus nenjiangensis SH-Y15, isolated from sauerkraut.</title>
        <authorList>
            <person name="Yang H."/>
        </authorList>
    </citation>
    <scope>NUCLEOTIDE SEQUENCE [LARGE SCALE GENOMIC DNA]</scope>
    <source>
        <strain evidence="4 5">SH-Y15</strain>
    </source>
</reference>
<dbReference type="Proteomes" id="UP000325295">
    <property type="component" value="Chromosome"/>
</dbReference>
<dbReference type="InterPro" id="IPR014729">
    <property type="entry name" value="Rossmann-like_a/b/a_fold"/>
</dbReference>
<comment type="function">
    <text evidence="3">Catalyzes the formation of N(4)-acetylcytidine (ac(4)C) at the wobble position of elongator tRNA(Met), using acetate and ATP as substrates. First activates an acetate ion to form acetyladenylate (Ac-AMP) and then transfers the acetyl group to tRNA to form ac(4)C34.</text>
</comment>
<dbReference type="GO" id="GO:0016740">
    <property type="term" value="F:transferase activity"/>
    <property type="evidence" value="ECO:0007669"/>
    <property type="project" value="UniProtKB-KW"/>
</dbReference>
<dbReference type="GO" id="GO:0006400">
    <property type="term" value="P:tRNA modification"/>
    <property type="evidence" value="ECO:0007669"/>
    <property type="project" value="UniProtKB-UniRule"/>
</dbReference>
<accession>A0A5P1X507</accession>
<feature type="binding site" evidence="3">
    <location>
        <begin position="7"/>
        <end position="20"/>
    </location>
    <ligand>
        <name>ATP</name>
        <dbReference type="ChEBI" id="CHEBI:30616"/>
    </ligand>
</feature>
<comment type="caution">
    <text evidence="3">Lacks conserved residue(s) required for the propagation of feature annotation.</text>
</comment>
<dbReference type="KEGG" id="lnn:F0161_05125"/>
<evidence type="ECO:0000256" key="3">
    <source>
        <dbReference type="HAMAP-Rule" id="MF_01539"/>
    </source>
</evidence>
<keyword evidence="3" id="KW-0547">Nucleotide-binding</keyword>
<keyword evidence="3" id="KW-0067">ATP-binding</keyword>
<keyword evidence="1 3" id="KW-0436">Ligase</keyword>
<feature type="binding site" evidence="3">
    <location>
        <position position="151"/>
    </location>
    <ligand>
        <name>ATP</name>
        <dbReference type="ChEBI" id="CHEBI:30616"/>
    </ligand>
</feature>
<keyword evidence="5" id="KW-1185">Reference proteome</keyword>
<dbReference type="GO" id="GO:0005737">
    <property type="term" value="C:cytoplasm"/>
    <property type="evidence" value="ECO:0007669"/>
    <property type="project" value="UniProtKB-SubCell"/>
</dbReference>
<dbReference type="HAMAP" id="MF_01539">
    <property type="entry name" value="TmcAL"/>
    <property type="match status" value="1"/>
</dbReference>
<dbReference type="InterPro" id="IPR008513">
    <property type="entry name" value="tRNA(Met)_cyd_acetate_ligase"/>
</dbReference>
<comment type="similarity">
    <text evidence="3">Belongs to the TmcAL family.</text>
</comment>